<evidence type="ECO:0000313" key="10">
    <source>
        <dbReference type="Proteomes" id="UP000264840"/>
    </source>
</evidence>
<dbReference type="Gene3D" id="3.30.160.60">
    <property type="entry name" value="Classic Zinc Finger"/>
    <property type="match status" value="1"/>
</dbReference>
<dbReference type="InterPro" id="IPR036236">
    <property type="entry name" value="Znf_C2H2_sf"/>
</dbReference>
<evidence type="ECO:0000256" key="6">
    <source>
        <dbReference type="ARBA" id="ARBA00023242"/>
    </source>
</evidence>
<dbReference type="PROSITE" id="PS00028">
    <property type="entry name" value="ZINC_FINGER_C2H2_1"/>
    <property type="match status" value="1"/>
</dbReference>
<evidence type="ECO:0000313" key="9">
    <source>
        <dbReference type="Ensembl" id="ENSHBUP00000027335.1"/>
    </source>
</evidence>
<reference evidence="9" key="2">
    <citation type="submission" date="2025-09" db="UniProtKB">
        <authorList>
            <consortium name="Ensembl"/>
        </authorList>
    </citation>
    <scope>IDENTIFICATION</scope>
</reference>
<keyword evidence="4" id="KW-0863">Zinc-finger</keyword>
<comment type="subcellular location">
    <subcellularLocation>
        <location evidence="1">Nucleus</location>
    </subcellularLocation>
</comment>
<reference evidence="9" key="1">
    <citation type="submission" date="2025-08" db="UniProtKB">
        <authorList>
            <consortium name="Ensembl"/>
        </authorList>
    </citation>
    <scope>IDENTIFICATION</scope>
</reference>
<dbReference type="GO" id="GO:0008270">
    <property type="term" value="F:zinc ion binding"/>
    <property type="evidence" value="ECO:0007669"/>
    <property type="project" value="UniProtKB-KW"/>
</dbReference>
<keyword evidence="10" id="KW-1185">Reference proteome</keyword>
<keyword evidence="6" id="KW-0539">Nucleus</keyword>
<evidence type="ECO:0000256" key="5">
    <source>
        <dbReference type="ARBA" id="ARBA00022833"/>
    </source>
</evidence>
<evidence type="ECO:0000259" key="8">
    <source>
        <dbReference type="PROSITE" id="PS00028"/>
    </source>
</evidence>
<dbReference type="STRING" id="8153.ENSHBUP00000027335"/>
<feature type="region of interest" description="Disordered" evidence="7">
    <location>
        <begin position="99"/>
        <end position="126"/>
    </location>
</feature>
<sequence length="339" mass="37294">MWSSFMSRGSGSGAVGGALPGLIGATGPSVMMKPFLPFPVETTSPVGLFPNFNTMDPVQKAVINHTFGVTMVPKRKQVISCTVCQLRFNSDSQAEAHYRGSRHAKKLKSQENKAKAKLSNSAETNGNVCNPAGPAPLVSAVPVPLVSANSSTNQHTGSFLSSNNTDVNYVTADVFFRYCFIFLPLFSLQISYPEPQTLRLLSNLSSSPLPPLSLPPPPLLVEQAVSLLHPAPHRDSQLQASLPLRHPLLPKCLPLPLPFLSPPCLALLPFHLHPPRMLHLQWSQKRRRRKSCCIVLFVKSRSTRSLSWRRIMQDQNIKQCWRLVVALGRSKPTLGLEQS</sequence>
<evidence type="ECO:0000256" key="3">
    <source>
        <dbReference type="ARBA" id="ARBA00022737"/>
    </source>
</evidence>
<evidence type="ECO:0000256" key="4">
    <source>
        <dbReference type="ARBA" id="ARBA00022771"/>
    </source>
</evidence>
<keyword evidence="5" id="KW-0862">Zinc</keyword>
<dbReference type="GO" id="GO:0003676">
    <property type="term" value="F:nucleic acid binding"/>
    <property type="evidence" value="ECO:0007669"/>
    <property type="project" value="InterPro"/>
</dbReference>
<accession>A0A3Q2WP55</accession>
<evidence type="ECO:0000256" key="7">
    <source>
        <dbReference type="SAM" id="MobiDB-lite"/>
    </source>
</evidence>
<organism evidence="9 10">
    <name type="scientific">Haplochromis burtoni</name>
    <name type="common">Burton's mouthbrooder</name>
    <name type="synonym">Chromis burtoni</name>
    <dbReference type="NCBI Taxonomy" id="8153"/>
    <lineage>
        <taxon>Eukaryota</taxon>
        <taxon>Metazoa</taxon>
        <taxon>Chordata</taxon>
        <taxon>Craniata</taxon>
        <taxon>Vertebrata</taxon>
        <taxon>Euteleostomi</taxon>
        <taxon>Actinopterygii</taxon>
        <taxon>Neopterygii</taxon>
        <taxon>Teleostei</taxon>
        <taxon>Neoteleostei</taxon>
        <taxon>Acanthomorphata</taxon>
        <taxon>Ovalentaria</taxon>
        <taxon>Cichlomorphae</taxon>
        <taxon>Cichliformes</taxon>
        <taxon>Cichlidae</taxon>
        <taxon>African cichlids</taxon>
        <taxon>Pseudocrenilabrinae</taxon>
        <taxon>Haplochromini</taxon>
        <taxon>Haplochromis</taxon>
    </lineage>
</organism>
<dbReference type="InterPro" id="IPR013087">
    <property type="entry name" value="Znf_C2H2_type"/>
</dbReference>
<dbReference type="SUPFAM" id="SSF57667">
    <property type="entry name" value="beta-beta-alpha zinc fingers"/>
    <property type="match status" value="1"/>
</dbReference>
<dbReference type="Ensembl" id="ENSHBUT00000001077.1">
    <property type="protein sequence ID" value="ENSHBUP00000027335.1"/>
    <property type="gene ID" value="ENSHBUG00000010446.1"/>
</dbReference>
<feature type="domain" description="C2H2-type" evidence="8">
    <location>
        <begin position="81"/>
        <end position="103"/>
    </location>
</feature>
<evidence type="ECO:0000256" key="1">
    <source>
        <dbReference type="ARBA" id="ARBA00004123"/>
    </source>
</evidence>
<dbReference type="GeneTree" id="ENSGT00940000155611"/>
<dbReference type="GO" id="GO:0005634">
    <property type="term" value="C:nucleus"/>
    <property type="evidence" value="ECO:0007669"/>
    <property type="project" value="UniProtKB-SubCell"/>
</dbReference>
<name>A0A3Q2WP55_HAPBU</name>
<dbReference type="PANTHER" id="PTHR23067">
    <property type="entry name" value="DOUBLE-STRANDED RNA-BINDING ZINC FINGER PROTEIN"/>
    <property type="match status" value="1"/>
</dbReference>
<dbReference type="InterPro" id="IPR003604">
    <property type="entry name" value="Matrin/U1-like-C_Znf_C2H2"/>
</dbReference>
<evidence type="ECO:0000256" key="2">
    <source>
        <dbReference type="ARBA" id="ARBA00022723"/>
    </source>
</evidence>
<dbReference type="InterPro" id="IPR051845">
    <property type="entry name" value="Znf385"/>
</dbReference>
<dbReference type="PANTHER" id="PTHR23067:SF8">
    <property type="entry name" value="ZINC FINGER PROTEIN 385B"/>
    <property type="match status" value="1"/>
</dbReference>
<dbReference type="AlphaFoldDB" id="A0A3Q2WP55"/>
<keyword evidence="3" id="KW-0677">Repeat</keyword>
<dbReference type="Pfam" id="PF12874">
    <property type="entry name" value="zf-met"/>
    <property type="match status" value="1"/>
</dbReference>
<dbReference type="SMART" id="SM00451">
    <property type="entry name" value="ZnF_U1"/>
    <property type="match status" value="1"/>
</dbReference>
<keyword evidence="2" id="KW-0479">Metal-binding</keyword>
<proteinExistence type="predicted"/>
<dbReference type="Proteomes" id="UP000264840">
    <property type="component" value="Unplaced"/>
</dbReference>
<protein>
    <recommendedName>
        <fullName evidence="8">C2H2-type domain-containing protein</fullName>
    </recommendedName>
</protein>